<dbReference type="EMBL" id="MLJW01001603">
    <property type="protein sequence ID" value="OIQ77491.1"/>
    <property type="molecule type" value="Genomic_DNA"/>
</dbReference>
<accession>A0A1J5QJ13</accession>
<proteinExistence type="predicted"/>
<dbReference type="Pfam" id="PF06114">
    <property type="entry name" value="Peptidase_M78"/>
    <property type="match status" value="1"/>
</dbReference>
<evidence type="ECO:0000259" key="1">
    <source>
        <dbReference type="Pfam" id="PF06114"/>
    </source>
</evidence>
<dbReference type="AlphaFoldDB" id="A0A1J5QJ13"/>
<comment type="caution">
    <text evidence="2">The sequence shown here is derived from an EMBL/GenBank/DDBJ whole genome shotgun (WGS) entry which is preliminary data.</text>
</comment>
<sequence length="294" mass="33045">MLDDLESGAEISKHVDRLLRKADAYGRFPTPVDDIVAAAGLQQADDYVFDDSFVSQAPAAIRSIVRGVRDRIMGLVDRRARVIHISPNIEHDGKRRFIKLHETVHEILPYQQSLLFADDNETLSSGTKRLFEKEANQGAAEFLFQGTGFAKDASDLEISIPAIWGLATRYGSSFHAAVRRYAETHDGAVAAIVLECTPRSNDPPTWARQECLTSRSWITQFGPARWPILMDAITYPFLTSLTIPSLDQVPLADVNGSTVETRVETYQTPYSSFVLLWVPQRRRLLPRRKTIMET</sequence>
<reference evidence="2" key="1">
    <citation type="submission" date="2016-10" db="EMBL/GenBank/DDBJ databases">
        <title>Sequence of Gallionella enrichment culture.</title>
        <authorList>
            <person name="Poehlein A."/>
            <person name="Muehling M."/>
            <person name="Daniel R."/>
        </authorList>
    </citation>
    <scope>NUCLEOTIDE SEQUENCE</scope>
</reference>
<protein>
    <recommendedName>
        <fullName evidence="1">IrrE N-terminal-like domain-containing protein</fullName>
    </recommendedName>
</protein>
<organism evidence="2">
    <name type="scientific">mine drainage metagenome</name>
    <dbReference type="NCBI Taxonomy" id="410659"/>
    <lineage>
        <taxon>unclassified sequences</taxon>
        <taxon>metagenomes</taxon>
        <taxon>ecological metagenomes</taxon>
    </lineage>
</organism>
<dbReference type="InterPro" id="IPR010359">
    <property type="entry name" value="IrrE_HExxH"/>
</dbReference>
<dbReference type="Gene3D" id="1.10.10.2910">
    <property type="match status" value="1"/>
</dbReference>
<evidence type="ECO:0000313" key="2">
    <source>
        <dbReference type="EMBL" id="OIQ77491.1"/>
    </source>
</evidence>
<feature type="domain" description="IrrE N-terminal-like" evidence="1">
    <location>
        <begin position="77"/>
        <end position="180"/>
    </location>
</feature>
<gene>
    <name evidence="2" type="ORF">GALL_408140</name>
</gene>
<name>A0A1J5QJ13_9ZZZZ</name>